<sequence>MAAIVHRCACGHLDSFHSPTSKGDSEPCRMARCDCADVDPGPPEVIPTWRAVTPFATAEPDPVVIEPGTVDGPGLGRLCDCEDCQRLYDSETAAQVA</sequence>
<protein>
    <submittedName>
        <fullName evidence="1">Uncharacterized protein</fullName>
    </submittedName>
</protein>
<dbReference type="RefSeq" id="WP_086864775.1">
    <property type="nucleotide sequence ID" value="NZ_JADBEG010000001.1"/>
</dbReference>
<keyword evidence="2" id="KW-1185">Reference proteome</keyword>
<accession>A0ABR9IHN5</accession>
<proteinExistence type="predicted"/>
<gene>
    <name evidence="1" type="ORF">H4696_009788</name>
</gene>
<comment type="caution">
    <text evidence="1">The sequence shown here is derived from an EMBL/GenBank/DDBJ whole genome shotgun (WGS) entry which is preliminary data.</text>
</comment>
<dbReference type="Proteomes" id="UP000631670">
    <property type="component" value="Unassembled WGS sequence"/>
</dbReference>
<evidence type="ECO:0000313" key="2">
    <source>
        <dbReference type="Proteomes" id="UP000631670"/>
    </source>
</evidence>
<evidence type="ECO:0000313" key="1">
    <source>
        <dbReference type="EMBL" id="MBE1502688.1"/>
    </source>
</evidence>
<organism evidence="1 2">
    <name type="scientific">Amycolatopsis lexingtonensis</name>
    <dbReference type="NCBI Taxonomy" id="218822"/>
    <lineage>
        <taxon>Bacteria</taxon>
        <taxon>Bacillati</taxon>
        <taxon>Actinomycetota</taxon>
        <taxon>Actinomycetes</taxon>
        <taxon>Pseudonocardiales</taxon>
        <taxon>Pseudonocardiaceae</taxon>
        <taxon>Amycolatopsis</taxon>
    </lineage>
</organism>
<name>A0ABR9IHN5_9PSEU</name>
<dbReference type="EMBL" id="JADBEG010000001">
    <property type="protein sequence ID" value="MBE1502688.1"/>
    <property type="molecule type" value="Genomic_DNA"/>
</dbReference>
<reference evidence="1 2" key="1">
    <citation type="submission" date="2020-10" db="EMBL/GenBank/DDBJ databases">
        <title>Sequencing the genomes of 1000 actinobacteria strains.</title>
        <authorList>
            <person name="Klenk H.-P."/>
        </authorList>
    </citation>
    <scope>NUCLEOTIDE SEQUENCE [LARGE SCALE GENOMIC DNA]</scope>
    <source>
        <strain evidence="1 2">DSM 44653</strain>
    </source>
</reference>